<evidence type="ECO:0000256" key="5">
    <source>
        <dbReference type="ARBA" id="ARBA00022989"/>
    </source>
</evidence>
<evidence type="ECO:0000313" key="9">
    <source>
        <dbReference type="EMBL" id="WLR44334.1"/>
    </source>
</evidence>
<dbReference type="InterPro" id="IPR000515">
    <property type="entry name" value="MetI-like"/>
</dbReference>
<dbReference type="PANTHER" id="PTHR30614">
    <property type="entry name" value="MEMBRANE COMPONENT OF AMINO ACID ABC TRANSPORTER"/>
    <property type="match status" value="1"/>
</dbReference>
<dbReference type="NCBIfam" id="TIGR01726">
    <property type="entry name" value="HEQRo_perm_3TM"/>
    <property type="match status" value="1"/>
</dbReference>
<keyword evidence="10" id="KW-1185">Reference proteome</keyword>
<dbReference type="EMBL" id="CP129013">
    <property type="protein sequence ID" value="WLR44334.1"/>
    <property type="molecule type" value="Genomic_DNA"/>
</dbReference>
<dbReference type="InterPro" id="IPR010065">
    <property type="entry name" value="AA_ABC_transptr_permease_3TM"/>
</dbReference>
<evidence type="ECO:0000256" key="3">
    <source>
        <dbReference type="ARBA" id="ARBA00022475"/>
    </source>
</evidence>
<feature type="domain" description="ABC transmembrane type-1" evidence="8">
    <location>
        <begin position="16"/>
        <end position="204"/>
    </location>
</feature>
<protein>
    <submittedName>
        <fullName evidence="9">Amino acid ABC transporter permease</fullName>
    </submittedName>
</protein>
<keyword evidence="3" id="KW-1003">Cell membrane</keyword>
<dbReference type="PANTHER" id="PTHR30614:SF46">
    <property type="entry name" value="ABC TRANSPORTER MEMBRANE SPANNING PERMEASE-GLUTAMINE TRANSPORT"/>
    <property type="match status" value="1"/>
</dbReference>
<evidence type="ECO:0000259" key="8">
    <source>
        <dbReference type="PROSITE" id="PS50928"/>
    </source>
</evidence>
<dbReference type="Pfam" id="PF00528">
    <property type="entry name" value="BPD_transp_1"/>
    <property type="match status" value="1"/>
</dbReference>
<comment type="similarity">
    <text evidence="7">Belongs to the binding-protein-dependent transport system permease family.</text>
</comment>
<organism evidence="9 10">
    <name type="scientific">Bacillus carboniphilus</name>
    <dbReference type="NCBI Taxonomy" id="86663"/>
    <lineage>
        <taxon>Bacteria</taxon>
        <taxon>Bacillati</taxon>
        <taxon>Bacillota</taxon>
        <taxon>Bacilli</taxon>
        <taxon>Bacillales</taxon>
        <taxon>Bacillaceae</taxon>
        <taxon>Bacillus</taxon>
    </lineage>
</organism>
<reference evidence="9 10" key="1">
    <citation type="submission" date="2023-06" db="EMBL/GenBank/DDBJ databases">
        <title>Five Gram-positive bacteria isolated from mangrove sediments in Shenzhen, Guangdong, China.</title>
        <authorList>
            <person name="Yu S."/>
            <person name="Zheng W."/>
            <person name="Huang Y."/>
        </authorList>
    </citation>
    <scope>NUCLEOTIDE SEQUENCE [LARGE SCALE GENOMIC DNA]</scope>
    <source>
        <strain evidence="9 10">SaN35-3</strain>
    </source>
</reference>
<evidence type="ECO:0000256" key="7">
    <source>
        <dbReference type="RuleBase" id="RU363032"/>
    </source>
</evidence>
<evidence type="ECO:0000256" key="2">
    <source>
        <dbReference type="ARBA" id="ARBA00022448"/>
    </source>
</evidence>
<dbReference type="InterPro" id="IPR043429">
    <property type="entry name" value="ArtM/GltK/GlnP/TcyL/YhdX-like"/>
</dbReference>
<keyword evidence="5 7" id="KW-1133">Transmembrane helix</keyword>
<dbReference type="Gene3D" id="1.10.3720.10">
    <property type="entry name" value="MetI-like"/>
    <property type="match status" value="1"/>
</dbReference>
<sequence length="220" mass="24399">MGEIAAKTVEQFSKAAIITVEITFFSLIFASILGLIAAFLKISEIKILNWIANIYITIVRGTPLIVQVFIFYFGLVSFGITLEPFWAGVCALALHNGAYIAEIFRGTIQSIDRGQMEAARSLGMSYPKAMQRIILPQAFKRSIPPVANQFIIGLKDSSLVAYIGVQELWGQGLSEAASNFKQFQTYAVNGLYYLALVLIFTIIVNFIEKRMDVDTRGSHV</sequence>
<evidence type="ECO:0000256" key="1">
    <source>
        <dbReference type="ARBA" id="ARBA00004651"/>
    </source>
</evidence>
<gene>
    <name evidence="9" type="ORF">LC087_12525</name>
</gene>
<dbReference type="Proteomes" id="UP001197974">
    <property type="component" value="Chromosome"/>
</dbReference>
<feature type="transmembrane region" description="Helical" evidence="7">
    <location>
        <begin position="52"/>
        <end position="73"/>
    </location>
</feature>
<dbReference type="InterPro" id="IPR035906">
    <property type="entry name" value="MetI-like_sf"/>
</dbReference>
<feature type="transmembrane region" description="Helical" evidence="7">
    <location>
        <begin position="15"/>
        <end position="40"/>
    </location>
</feature>
<dbReference type="RefSeq" id="WP_226541551.1">
    <property type="nucleotide sequence ID" value="NZ_CP129013.1"/>
</dbReference>
<evidence type="ECO:0000313" key="10">
    <source>
        <dbReference type="Proteomes" id="UP001197974"/>
    </source>
</evidence>
<evidence type="ECO:0000256" key="4">
    <source>
        <dbReference type="ARBA" id="ARBA00022692"/>
    </source>
</evidence>
<accession>A0ABY9JY52</accession>
<keyword evidence="4 7" id="KW-0812">Transmembrane</keyword>
<keyword evidence="6 7" id="KW-0472">Membrane</keyword>
<dbReference type="PROSITE" id="PS50928">
    <property type="entry name" value="ABC_TM1"/>
    <property type="match status" value="1"/>
</dbReference>
<proteinExistence type="inferred from homology"/>
<feature type="transmembrane region" description="Helical" evidence="7">
    <location>
        <begin position="190"/>
        <end position="207"/>
    </location>
</feature>
<evidence type="ECO:0000256" key="6">
    <source>
        <dbReference type="ARBA" id="ARBA00023136"/>
    </source>
</evidence>
<keyword evidence="2 7" id="KW-0813">Transport</keyword>
<comment type="subcellular location">
    <subcellularLocation>
        <location evidence="1 7">Cell membrane</location>
        <topology evidence="1 7">Multi-pass membrane protein</topology>
    </subcellularLocation>
</comment>
<dbReference type="SUPFAM" id="SSF161098">
    <property type="entry name" value="MetI-like"/>
    <property type="match status" value="1"/>
</dbReference>
<dbReference type="CDD" id="cd06261">
    <property type="entry name" value="TM_PBP2"/>
    <property type="match status" value="1"/>
</dbReference>
<name>A0ABY9JY52_9BACI</name>